<dbReference type="HAMAP" id="MF_00464">
    <property type="entry name" value="AdoMetDC_1"/>
    <property type="match status" value="1"/>
</dbReference>
<comment type="subunit">
    <text evidence="10">Heterotetramer of two alpha and two beta chains arranged as a dimer of alpha/beta heterodimers.</text>
</comment>
<feature type="chain" id="PRO_5023453757" description="S-adenosylmethionine decarboxylase alpha chain" evidence="10">
    <location>
        <begin position="76"/>
        <end position="137"/>
    </location>
</feature>
<keyword evidence="3 10" id="KW-0068">Autocatalytic cleavage</keyword>
<dbReference type="Proteomes" id="UP000253495">
    <property type="component" value="Unassembled WGS sequence"/>
</dbReference>
<dbReference type="InterPro" id="IPR017716">
    <property type="entry name" value="S-AdoMet_deCOase_pro-enz"/>
</dbReference>
<comment type="caution">
    <text evidence="11">The sequence shown here is derived from an EMBL/GenBank/DDBJ whole genome shotgun (WGS) entry which is preliminary data.</text>
</comment>
<keyword evidence="9 10" id="KW-0670">Pyruvate</keyword>
<proteinExistence type="inferred from homology"/>
<dbReference type="PANTHER" id="PTHR33866:SF2">
    <property type="entry name" value="S-ADENOSYLMETHIONINE DECARBOXYLASE PROENZYME"/>
    <property type="match status" value="1"/>
</dbReference>
<feature type="active site" description="Schiff-base intermediate with substrate; via pyruvic acid" evidence="10">
    <location>
        <position position="76"/>
    </location>
</feature>
<keyword evidence="1 10" id="KW-0949">S-adenosyl-L-methionine</keyword>
<sequence>MSIDAGALQAEAVGLFAGQHVLAELEGIDPELLDDEQFLRDTLDSALHRSRATVCQVIAQRFEPQGVTVLALLSESHASLHTYPEDGSIFIDVFTCGNRAQPEQAVHLLAEALSPSSVTTQTIRRGRDHGTEFVSQR</sequence>
<feature type="site" description="Cleavage (non-hydrolytic); by autolysis" evidence="10">
    <location>
        <begin position="75"/>
        <end position="76"/>
    </location>
</feature>
<comment type="PTM">
    <text evidence="10">Is synthesized initially as an inactive proenzyme. Formation of the active enzyme involves a self-maturation process in which the active site pyruvoyl group is generated from an internal serine residue via an autocatalytic post-translational modification. Two non-identical subunits are generated from the proenzyme in this reaction, and the pyruvate is formed at the N-terminus of the alpha chain, which is derived from the carboxyl end of the proenzyme. The post-translation cleavage follows an unusual pathway, termed non-hydrolytic serinolysis, in which the side chain hydroxyl group of the serine supplies its oxygen atom to form the C-terminus of the beta chain, while the remainder of the serine residue undergoes an oxidative deamination to produce ammonia and the pyruvoyl group blocking the N-terminus of the alpha chain.</text>
</comment>
<evidence type="ECO:0000256" key="4">
    <source>
        <dbReference type="ARBA" id="ARBA00023066"/>
    </source>
</evidence>
<dbReference type="Gene3D" id="3.60.90.10">
    <property type="entry name" value="S-adenosylmethionine decarboxylase"/>
    <property type="match status" value="1"/>
</dbReference>
<feature type="active site" description="Proton acceptor; for processing activity" evidence="10">
    <location>
        <position position="81"/>
    </location>
</feature>
<comment type="similarity">
    <text evidence="10">Belongs to the prokaryotic AdoMetDC family. Type 1 subfamily.</text>
</comment>
<keyword evidence="5 10" id="KW-0620">Polyamine biosynthesis</keyword>
<gene>
    <name evidence="10" type="primary">speH</name>
    <name evidence="11" type="ORF">DFQ14_108193</name>
</gene>
<dbReference type="InterPro" id="IPR003826">
    <property type="entry name" value="AdoMetDC_fam_prok"/>
</dbReference>
<dbReference type="EMBL" id="QPJC01000008">
    <property type="protein sequence ID" value="RCW42932.1"/>
    <property type="molecule type" value="Genomic_DNA"/>
</dbReference>
<dbReference type="OrthoDB" id="9793120at2"/>
<comment type="function">
    <text evidence="10">Catalyzes the decarboxylation of S-adenosylmethionine to S-adenosylmethioninamine (dcAdoMet), the propylamine donor required for the synthesis of the polyamines spermine and spermidine from the diamine putrescine.</text>
</comment>
<comment type="pathway">
    <text evidence="10">Amine and polyamine biosynthesis; S-adenosylmethioninamine biosynthesis; S-adenosylmethioninamine from S-adenosyl-L-methionine: step 1/1.</text>
</comment>
<dbReference type="GO" id="GO:0004014">
    <property type="term" value="F:adenosylmethionine decarboxylase activity"/>
    <property type="evidence" value="ECO:0007669"/>
    <property type="project" value="UniProtKB-UniRule"/>
</dbReference>
<evidence type="ECO:0000256" key="1">
    <source>
        <dbReference type="ARBA" id="ARBA00022691"/>
    </source>
</evidence>
<dbReference type="SUPFAM" id="SSF56276">
    <property type="entry name" value="S-adenosylmethionine decarboxylase"/>
    <property type="match status" value="1"/>
</dbReference>
<dbReference type="GO" id="GO:0005829">
    <property type="term" value="C:cytosol"/>
    <property type="evidence" value="ECO:0007669"/>
    <property type="project" value="TreeGrafter"/>
</dbReference>
<dbReference type="UniPathway" id="UPA00331">
    <property type="reaction ID" value="UER00451"/>
</dbReference>
<dbReference type="RefSeq" id="WP_114453711.1">
    <property type="nucleotide sequence ID" value="NZ_QPJC01000008.1"/>
</dbReference>
<protein>
    <recommendedName>
        <fullName evidence="10">S-adenosylmethionine decarboxylase proenzyme</fullName>
        <shortName evidence="10">AdoMetDC</shortName>
        <shortName evidence="10">SAMDC</shortName>
        <ecNumber evidence="10">4.1.1.50</ecNumber>
    </recommendedName>
    <component>
        <recommendedName>
            <fullName evidence="10">S-adenosylmethionine decarboxylase beta chain</fullName>
        </recommendedName>
    </component>
    <component>
        <recommendedName>
            <fullName evidence="10">S-adenosylmethionine decarboxylase alpha chain</fullName>
        </recommendedName>
    </component>
</protein>
<keyword evidence="2 10" id="KW-0210">Decarboxylase</keyword>
<keyword evidence="12" id="KW-1185">Reference proteome</keyword>
<evidence type="ECO:0000256" key="3">
    <source>
        <dbReference type="ARBA" id="ARBA00022813"/>
    </source>
</evidence>
<dbReference type="GO" id="GO:0008295">
    <property type="term" value="P:spermidine biosynthetic process"/>
    <property type="evidence" value="ECO:0007669"/>
    <property type="project" value="UniProtKB-UniRule"/>
</dbReference>
<evidence type="ECO:0000256" key="2">
    <source>
        <dbReference type="ARBA" id="ARBA00022793"/>
    </source>
</evidence>
<evidence type="ECO:0000256" key="6">
    <source>
        <dbReference type="ARBA" id="ARBA00023145"/>
    </source>
</evidence>
<keyword evidence="8 10" id="KW-0704">Schiff base</keyword>
<evidence type="ECO:0000313" key="11">
    <source>
        <dbReference type="EMBL" id="RCW42932.1"/>
    </source>
</evidence>
<feature type="chain" id="PRO_5023453758" description="S-adenosylmethionine decarboxylase beta chain" evidence="10">
    <location>
        <begin position="1"/>
        <end position="75"/>
    </location>
</feature>
<feature type="active site" description="Proton donor; for catalytic activity" evidence="10">
    <location>
        <position position="96"/>
    </location>
</feature>
<keyword evidence="4 10" id="KW-0745">Spermidine biosynthesis</keyword>
<dbReference type="PANTHER" id="PTHR33866">
    <property type="entry name" value="S-ADENOSYLMETHIONINE DECARBOXYLASE PROENZYME"/>
    <property type="match status" value="1"/>
</dbReference>
<dbReference type="AlphaFoldDB" id="A0A368VQ03"/>
<dbReference type="Pfam" id="PF02675">
    <property type="entry name" value="AdoMet_dc"/>
    <property type="match status" value="1"/>
</dbReference>
<dbReference type="InterPro" id="IPR016067">
    <property type="entry name" value="S-AdoMet_deCO2ase_core"/>
</dbReference>
<dbReference type="NCBIfam" id="TIGR03330">
    <property type="entry name" value="SAM_DCase_Bsu"/>
    <property type="match status" value="1"/>
</dbReference>
<evidence type="ECO:0000256" key="9">
    <source>
        <dbReference type="ARBA" id="ARBA00023317"/>
    </source>
</evidence>
<dbReference type="EC" id="4.1.1.50" evidence="10"/>
<name>A0A368VQ03_9ACTN</name>
<comment type="catalytic activity">
    <reaction evidence="10">
        <text>S-adenosyl-L-methionine + H(+) = S-adenosyl 3-(methylsulfanyl)propylamine + CO2</text>
        <dbReference type="Rhea" id="RHEA:15981"/>
        <dbReference type="ChEBI" id="CHEBI:15378"/>
        <dbReference type="ChEBI" id="CHEBI:16526"/>
        <dbReference type="ChEBI" id="CHEBI:57443"/>
        <dbReference type="ChEBI" id="CHEBI:59789"/>
        <dbReference type="EC" id="4.1.1.50"/>
    </reaction>
</comment>
<evidence type="ECO:0000256" key="7">
    <source>
        <dbReference type="ARBA" id="ARBA00023239"/>
    </source>
</evidence>
<evidence type="ECO:0000313" key="12">
    <source>
        <dbReference type="Proteomes" id="UP000253495"/>
    </source>
</evidence>
<keyword evidence="6 10" id="KW-0865">Zymogen</keyword>
<accession>A0A368VQ03</accession>
<organism evidence="11 12">
    <name type="scientific">Halopolyspora algeriensis</name>
    <dbReference type="NCBI Taxonomy" id="1500506"/>
    <lineage>
        <taxon>Bacteria</taxon>
        <taxon>Bacillati</taxon>
        <taxon>Actinomycetota</taxon>
        <taxon>Actinomycetes</taxon>
        <taxon>Actinomycetes incertae sedis</taxon>
        <taxon>Halopolyspora</taxon>
    </lineage>
</organism>
<evidence type="ECO:0000256" key="8">
    <source>
        <dbReference type="ARBA" id="ARBA00023270"/>
    </source>
</evidence>
<evidence type="ECO:0000256" key="10">
    <source>
        <dbReference type="HAMAP-Rule" id="MF_00464"/>
    </source>
</evidence>
<reference evidence="11 12" key="1">
    <citation type="submission" date="2018-07" db="EMBL/GenBank/DDBJ databases">
        <title>Genomic Encyclopedia of Type Strains, Phase III (KMG-III): the genomes of soil and plant-associated and newly described type strains.</title>
        <authorList>
            <person name="Whitman W."/>
        </authorList>
    </citation>
    <scope>NUCLEOTIDE SEQUENCE [LARGE SCALE GENOMIC DNA]</scope>
    <source>
        <strain evidence="11 12">CECT 8575</strain>
    </source>
</reference>
<comment type="cofactor">
    <cofactor evidence="10">
        <name>pyruvate</name>
        <dbReference type="ChEBI" id="CHEBI:15361"/>
    </cofactor>
    <text evidence="10">Binds 1 pyruvoyl group covalently per subunit.</text>
</comment>
<evidence type="ECO:0000256" key="5">
    <source>
        <dbReference type="ARBA" id="ARBA00023115"/>
    </source>
</evidence>
<feature type="modified residue" description="Pyruvic acid (Ser); by autocatalysis" evidence="10">
    <location>
        <position position="76"/>
    </location>
</feature>
<keyword evidence="7 10" id="KW-0456">Lyase</keyword>